<sequence>MTTSRLEIAYRRLLRCYPPRWRHDHEDELIATLLDLADATGRTRPSPADIADLVVHGLATRLGVSLGLVPVVVRQRTAILALSSLAVLSAGLFVVAEVVPKPLPAYAGNPPGAGLTFGPFVTLGAAIYPLPVAALVAASAGARRTARVLLGLTCIAVCAAVLVAAWTDIARPPLYLLAVLFLQAGMASAGMPTALRRRDLFTAAALFCLFLAAAGTYSLSLVHSNGYVYYNNPFAAYRGPDGLVDSIQRILPATVLVGVAAATVISLRRPGWAVAVFVVGAAWSLMPIAESIRYYPWGSANDVVSGGFLLAAVPVVLAAVMDLSRAASPHGLGSAPVRQGSAPPSNDPDQG</sequence>
<evidence type="ECO:0000313" key="3">
    <source>
        <dbReference type="EMBL" id="MCK9876551.1"/>
    </source>
</evidence>
<dbReference type="EMBL" id="JALKFT010000010">
    <property type="protein sequence ID" value="MCK9876551.1"/>
    <property type="molecule type" value="Genomic_DNA"/>
</dbReference>
<protein>
    <recommendedName>
        <fullName evidence="5">Integral membrane protein</fullName>
    </recommendedName>
</protein>
<feature type="transmembrane region" description="Helical" evidence="2">
    <location>
        <begin position="274"/>
        <end position="297"/>
    </location>
</feature>
<feature type="transmembrane region" description="Helical" evidence="2">
    <location>
        <begin position="173"/>
        <end position="191"/>
    </location>
</feature>
<proteinExistence type="predicted"/>
<feature type="transmembrane region" description="Helical" evidence="2">
    <location>
        <begin position="250"/>
        <end position="267"/>
    </location>
</feature>
<feature type="transmembrane region" description="Helical" evidence="2">
    <location>
        <begin position="148"/>
        <end position="167"/>
    </location>
</feature>
<feature type="transmembrane region" description="Helical" evidence="2">
    <location>
        <begin position="203"/>
        <end position="230"/>
    </location>
</feature>
<feature type="compositionally biased region" description="Polar residues" evidence="1">
    <location>
        <begin position="342"/>
        <end position="351"/>
    </location>
</feature>
<gene>
    <name evidence="3" type="ORF">MXD59_12320</name>
</gene>
<evidence type="ECO:0000313" key="4">
    <source>
        <dbReference type="Proteomes" id="UP001201873"/>
    </source>
</evidence>
<feature type="transmembrane region" description="Helical" evidence="2">
    <location>
        <begin position="303"/>
        <end position="321"/>
    </location>
</feature>
<accession>A0ABT0JYD8</accession>
<reference evidence="3 4" key="1">
    <citation type="submission" date="2022-04" db="EMBL/GenBank/DDBJ databases">
        <title>Genome diversity in the genus Frankia.</title>
        <authorList>
            <person name="Carlos-Shanley C."/>
            <person name="Hahn D."/>
        </authorList>
    </citation>
    <scope>NUCLEOTIDE SEQUENCE [LARGE SCALE GENOMIC DNA]</scope>
    <source>
        <strain evidence="3 4">Ag45/Mut15</strain>
    </source>
</reference>
<feature type="transmembrane region" description="Helical" evidence="2">
    <location>
        <begin position="116"/>
        <end position="136"/>
    </location>
</feature>
<keyword evidence="4" id="KW-1185">Reference proteome</keyword>
<feature type="transmembrane region" description="Helical" evidence="2">
    <location>
        <begin position="78"/>
        <end position="96"/>
    </location>
</feature>
<organism evidence="3 4">
    <name type="scientific">Frankia umida</name>
    <dbReference type="NCBI Taxonomy" id="573489"/>
    <lineage>
        <taxon>Bacteria</taxon>
        <taxon>Bacillati</taxon>
        <taxon>Actinomycetota</taxon>
        <taxon>Actinomycetes</taxon>
        <taxon>Frankiales</taxon>
        <taxon>Frankiaceae</taxon>
        <taxon>Frankia</taxon>
    </lineage>
</organism>
<comment type="caution">
    <text evidence="3">The sequence shown here is derived from an EMBL/GenBank/DDBJ whole genome shotgun (WGS) entry which is preliminary data.</text>
</comment>
<name>A0ABT0JYD8_9ACTN</name>
<evidence type="ECO:0000256" key="2">
    <source>
        <dbReference type="SAM" id="Phobius"/>
    </source>
</evidence>
<evidence type="ECO:0000256" key="1">
    <source>
        <dbReference type="SAM" id="MobiDB-lite"/>
    </source>
</evidence>
<feature type="region of interest" description="Disordered" evidence="1">
    <location>
        <begin position="329"/>
        <end position="351"/>
    </location>
</feature>
<evidence type="ECO:0008006" key="5">
    <source>
        <dbReference type="Google" id="ProtNLM"/>
    </source>
</evidence>
<keyword evidence="2" id="KW-0472">Membrane</keyword>
<keyword evidence="2" id="KW-0812">Transmembrane</keyword>
<dbReference type="RefSeq" id="WP_248824797.1">
    <property type="nucleotide sequence ID" value="NZ_JALKFT010000010.1"/>
</dbReference>
<keyword evidence="2" id="KW-1133">Transmembrane helix</keyword>
<dbReference type="Proteomes" id="UP001201873">
    <property type="component" value="Unassembled WGS sequence"/>
</dbReference>